<feature type="chain" id="PRO_5002248687" description="Secreted protein" evidence="1">
    <location>
        <begin position="20"/>
        <end position="61"/>
    </location>
</feature>
<sequence length="61" mass="6540">MSLHCTLCVCTVITSPACTCITPTYAAHYRPSHPRARTTPVPTHAFIPCTPPSALRRSCAA</sequence>
<evidence type="ECO:0000256" key="1">
    <source>
        <dbReference type="SAM" id="SignalP"/>
    </source>
</evidence>
<reference evidence="3" key="1">
    <citation type="submission" date="2014-04" db="EMBL/GenBank/DDBJ databases">
        <title>Evolutionary Origins and Diversification of the Mycorrhizal Mutualists.</title>
        <authorList>
            <consortium name="DOE Joint Genome Institute"/>
            <consortium name="Mycorrhizal Genomics Consortium"/>
            <person name="Kohler A."/>
            <person name="Kuo A."/>
            <person name="Nagy L.G."/>
            <person name="Floudas D."/>
            <person name="Copeland A."/>
            <person name="Barry K.W."/>
            <person name="Cichocki N."/>
            <person name="Veneault-Fourrey C."/>
            <person name="LaButti K."/>
            <person name="Lindquist E.A."/>
            <person name="Lipzen A."/>
            <person name="Lundell T."/>
            <person name="Morin E."/>
            <person name="Murat C."/>
            <person name="Riley R."/>
            <person name="Ohm R."/>
            <person name="Sun H."/>
            <person name="Tunlid A."/>
            <person name="Henrissat B."/>
            <person name="Grigoriev I.V."/>
            <person name="Hibbett D.S."/>
            <person name="Martin F."/>
        </authorList>
    </citation>
    <scope>NUCLEOTIDE SEQUENCE [LARGE SCALE GENOMIC DNA]</scope>
    <source>
        <strain evidence="3">FD-334 SS-4</strain>
    </source>
</reference>
<keyword evidence="1" id="KW-0732">Signal</keyword>
<evidence type="ECO:0000313" key="2">
    <source>
        <dbReference type="EMBL" id="KJA17005.1"/>
    </source>
</evidence>
<evidence type="ECO:0008006" key="4">
    <source>
        <dbReference type="Google" id="ProtNLM"/>
    </source>
</evidence>
<name>A0A0D2P9F9_HYPSF</name>
<evidence type="ECO:0000313" key="3">
    <source>
        <dbReference type="Proteomes" id="UP000054270"/>
    </source>
</evidence>
<organism evidence="2 3">
    <name type="scientific">Hypholoma sublateritium (strain FD-334 SS-4)</name>
    <dbReference type="NCBI Taxonomy" id="945553"/>
    <lineage>
        <taxon>Eukaryota</taxon>
        <taxon>Fungi</taxon>
        <taxon>Dikarya</taxon>
        <taxon>Basidiomycota</taxon>
        <taxon>Agaricomycotina</taxon>
        <taxon>Agaricomycetes</taxon>
        <taxon>Agaricomycetidae</taxon>
        <taxon>Agaricales</taxon>
        <taxon>Agaricineae</taxon>
        <taxon>Strophariaceae</taxon>
        <taxon>Hypholoma</taxon>
    </lineage>
</organism>
<dbReference type="AlphaFoldDB" id="A0A0D2P9F9"/>
<protein>
    <recommendedName>
        <fullName evidence="4">Secreted protein</fullName>
    </recommendedName>
</protein>
<proteinExistence type="predicted"/>
<feature type="signal peptide" evidence="1">
    <location>
        <begin position="1"/>
        <end position="19"/>
    </location>
</feature>
<dbReference type="Proteomes" id="UP000054270">
    <property type="component" value="Unassembled WGS sequence"/>
</dbReference>
<dbReference type="EMBL" id="KN817611">
    <property type="protein sequence ID" value="KJA17005.1"/>
    <property type="molecule type" value="Genomic_DNA"/>
</dbReference>
<accession>A0A0D2P9F9</accession>
<keyword evidence="3" id="KW-1185">Reference proteome</keyword>
<gene>
    <name evidence="2" type="ORF">HYPSUDRAFT_46800</name>
</gene>